<feature type="region of interest" description="Disordered" evidence="1">
    <location>
        <begin position="32"/>
        <end position="123"/>
    </location>
</feature>
<evidence type="ECO:0000256" key="1">
    <source>
        <dbReference type="SAM" id="MobiDB-lite"/>
    </source>
</evidence>
<dbReference type="EMBL" id="GBRH01164127">
    <property type="protein sequence ID" value="JAE33769.1"/>
    <property type="molecule type" value="Transcribed_RNA"/>
</dbReference>
<organism evidence="2">
    <name type="scientific">Arundo donax</name>
    <name type="common">Giant reed</name>
    <name type="synonym">Donax arundinaceus</name>
    <dbReference type="NCBI Taxonomy" id="35708"/>
    <lineage>
        <taxon>Eukaryota</taxon>
        <taxon>Viridiplantae</taxon>
        <taxon>Streptophyta</taxon>
        <taxon>Embryophyta</taxon>
        <taxon>Tracheophyta</taxon>
        <taxon>Spermatophyta</taxon>
        <taxon>Magnoliopsida</taxon>
        <taxon>Liliopsida</taxon>
        <taxon>Poales</taxon>
        <taxon>Poaceae</taxon>
        <taxon>PACMAD clade</taxon>
        <taxon>Arundinoideae</taxon>
        <taxon>Arundineae</taxon>
        <taxon>Arundo</taxon>
    </lineage>
</organism>
<proteinExistence type="predicted"/>
<sequence length="200" mass="21472">MCNATLLLPCMQSQQCVVVCFGLQSVTGLSSGFPAKKASRLPETMSRTPRMDSGVSTALWSDSTTLSIPNSSGGTSGSFSYTSSPAPPMTPSRRHRTSSGSSTSPPRPTLTSTPSFPSASITSRFTMRRVSSVSAHDSTRTSLSAARSRTVATNLYGEDGFGDREWYDTAHPKAASRRATSEPMRPRPTIPTRLPLTFLW</sequence>
<name>A0A0A9HD69_ARUDO</name>
<evidence type="ECO:0000313" key="2">
    <source>
        <dbReference type="EMBL" id="JAE33769.1"/>
    </source>
</evidence>
<feature type="compositionally biased region" description="Low complexity" evidence="1">
    <location>
        <begin position="71"/>
        <end position="84"/>
    </location>
</feature>
<feature type="compositionally biased region" description="Polar residues" evidence="1">
    <location>
        <begin position="54"/>
        <end position="70"/>
    </location>
</feature>
<dbReference type="AlphaFoldDB" id="A0A0A9HD69"/>
<reference evidence="2" key="1">
    <citation type="submission" date="2014-09" db="EMBL/GenBank/DDBJ databases">
        <authorList>
            <person name="Magalhaes I.L.F."/>
            <person name="Oliveira U."/>
            <person name="Santos F.R."/>
            <person name="Vidigal T.H.D.A."/>
            <person name="Brescovit A.D."/>
            <person name="Santos A.J."/>
        </authorList>
    </citation>
    <scope>NUCLEOTIDE SEQUENCE</scope>
    <source>
        <tissue evidence="2">Shoot tissue taken approximately 20 cm above the soil surface</tissue>
    </source>
</reference>
<reference evidence="2" key="2">
    <citation type="journal article" date="2015" name="Data Brief">
        <title>Shoot transcriptome of the giant reed, Arundo donax.</title>
        <authorList>
            <person name="Barrero R.A."/>
            <person name="Guerrero F.D."/>
            <person name="Moolhuijzen P."/>
            <person name="Goolsby J.A."/>
            <person name="Tidwell J."/>
            <person name="Bellgard S.E."/>
            <person name="Bellgard M.I."/>
        </authorList>
    </citation>
    <scope>NUCLEOTIDE SEQUENCE</scope>
    <source>
        <tissue evidence="2">Shoot tissue taken approximately 20 cm above the soil surface</tissue>
    </source>
</reference>
<protein>
    <submittedName>
        <fullName evidence="2">Uncharacterized protein</fullName>
    </submittedName>
</protein>
<feature type="compositionally biased region" description="Low complexity" evidence="1">
    <location>
        <begin position="98"/>
        <end position="120"/>
    </location>
</feature>
<accession>A0A0A9HD69</accession>